<feature type="region of interest" description="Disordered" evidence="2">
    <location>
        <begin position="1"/>
        <end position="37"/>
    </location>
</feature>
<evidence type="ECO:0000259" key="3">
    <source>
        <dbReference type="PROSITE" id="PS50902"/>
    </source>
</evidence>
<dbReference type="InterPro" id="IPR005025">
    <property type="entry name" value="FMN_Rdtase-like_dom"/>
</dbReference>
<feature type="compositionally biased region" description="Basic and acidic residues" evidence="2">
    <location>
        <begin position="22"/>
        <end position="36"/>
    </location>
</feature>
<dbReference type="AlphaFoldDB" id="A0A7L4YK60"/>
<reference evidence="4 5" key="1">
    <citation type="journal article" date="2018" name="Int. J. Syst. Evol. Microbiol.">
        <title>Epidermidibacterium keratini gen. nov., sp. nov., a member of the family Sporichthyaceae, isolated from keratin epidermis.</title>
        <authorList>
            <person name="Lee D.G."/>
            <person name="Trujillo M.E."/>
            <person name="Kang S."/>
            <person name="Nam J.J."/>
            <person name="Kim Y.J."/>
        </authorList>
    </citation>
    <scope>NUCLEOTIDE SEQUENCE [LARGE SCALE GENOMIC DNA]</scope>
    <source>
        <strain evidence="4 5">EPI-7</strain>
    </source>
</reference>
<dbReference type="GO" id="GO:0010181">
    <property type="term" value="F:FMN binding"/>
    <property type="evidence" value="ECO:0007669"/>
    <property type="project" value="InterPro"/>
</dbReference>
<evidence type="ECO:0000256" key="1">
    <source>
        <dbReference type="ARBA" id="ARBA00006961"/>
    </source>
</evidence>
<feature type="region of interest" description="Disordered" evidence="2">
    <location>
        <begin position="194"/>
        <end position="217"/>
    </location>
</feature>
<proteinExistence type="inferred from homology"/>
<dbReference type="RefSeq" id="WP_159543410.1">
    <property type="nucleotide sequence ID" value="NZ_CP047156.1"/>
</dbReference>
<dbReference type="EMBL" id="CP047156">
    <property type="protein sequence ID" value="QHB99644.1"/>
    <property type="molecule type" value="Genomic_DNA"/>
</dbReference>
<dbReference type="OrthoDB" id="9801479at2"/>
<dbReference type="GO" id="GO:0016020">
    <property type="term" value="C:membrane"/>
    <property type="evidence" value="ECO:0007669"/>
    <property type="project" value="TreeGrafter"/>
</dbReference>
<dbReference type="EC" id="1.6.5.2" evidence="4"/>
<sequence length="244" mass="26151">MTDEDLRRTTYYGDRPTSSQPRPERAGERADRRSESAPEPLKVAVIYYSATGSVHELAQSVAQGARDAGGSVRVVRVRETAPPEAIEANAQWRAHLRDTHAVPIASLGDVEAADVLVLGSPTRFGHVSSQLQAFIDTWGPLWGDNAFADKVFAAFTSSATRHGGQETTLMSIYTTVCHLGGIIVPPGYTDPAQFATGNPYGASSTSDNGQRPPTEEDLRGAWVTGHRAVRVARELAAGRRVLGA</sequence>
<dbReference type="FunFam" id="3.40.50.360:FF:000001">
    <property type="entry name" value="NAD(P)H dehydrogenase (Quinone) FQR1-like"/>
    <property type="match status" value="1"/>
</dbReference>
<dbReference type="Gene3D" id="3.40.50.360">
    <property type="match status" value="1"/>
</dbReference>
<protein>
    <submittedName>
        <fullName evidence="4">NAD(P)H:quinone oxidoreductase</fullName>
        <ecNumber evidence="4">1.6.5.2</ecNumber>
    </submittedName>
</protein>
<dbReference type="InParanoid" id="A0A7L4YK60"/>
<organism evidence="4 5">
    <name type="scientific">Epidermidibacterium keratini</name>
    <dbReference type="NCBI Taxonomy" id="1891644"/>
    <lineage>
        <taxon>Bacteria</taxon>
        <taxon>Bacillati</taxon>
        <taxon>Actinomycetota</taxon>
        <taxon>Actinomycetes</taxon>
        <taxon>Sporichthyales</taxon>
        <taxon>Sporichthyaceae</taxon>
        <taxon>Epidermidibacterium</taxon>
    </lineage>
</organism>
<dbReference type="NCBIfam" id="NF002999">
    <property type="entry name" value="PRK03767.1"/>
    <property type="match status" value="1"/>
</dbReference>
<dbReference type="KEGG" id="eke:EK0264_04655"/>
<dbReference type="PANTHER" id="PTHR30546">
    <property type="entry name" value="FLAVODOXIN-RELATED PROTEIN WRBA-RELATED"/>
    <property type="match status" value="1"/>
</dbReference>
<dbReference type="SUPFAM" id="SSF52218">
    <property type="entry name" value="Flavoproteins"/>
    <property type="match status" value="1"/>
</dbReference>
<evidence type="ECO:0000256" key="2">
    <source>
        <dbReference type="SAM" id="MobiDB-lite"/>
    </source>
</evidence>
<name>A0A7L4YK60_9ACTN</name>
<keyword evidence="5" id="KW-1185">Reference proteome</keyword>
<comment type="similarity">
    <text evidence="1">Belongs to the WrbA family.</text>
</comment>
<dbReference type="InterPro" id="IPR010089">
    <property type="entry name" value="Flavoprotein_WrbA-like"/>
</dbReference>
<feature type="domain" description="Flavodoxin-like" evidence="3">
    <location>
        <begin position="43"/>
        <end position="227"/>
    </location>
</feature>
<gene>
    <name evidence="4" type="primary">wrbA</name>
    <name evidence="4" type="ORF">EK0264_04655</name>
</gene>
<dbReference type="PANTHER" id="PTHR30546:SF23">
    <property type="entry name" value="FLAVOPROTEIN-LIKE PROTEIN YCP4-RELATED"/>
    <property type="match status" value="1"/>
</dbReference>
<dbReference type="Pfam" id="PF03358">
    <property type="entry name" value="FMN_red"/>
    <property type="match status" value="1"/>
</dbReference>
<dbReference type="PROSITE" id="PS50902">
    <property type="entry name" value="FLAVODOXIN_LIKE"/>
    <property type="match status" value="1"/>
</dbReference>
<dbReference type="NCBIfam" id="TIGR01755">
    <property type="entry name" value="flav_wrbA"/>
    <property type="match status" value="1"/>
</dbReference>
<feature type="compositionally biased region" description="Polar residues" evidence="2">
    <location>
        <begin position="201"/>
        <end position="211"/>
    </location>
</feature>
<evidence type="ECO:0000313" key="5">
    <source>
        <dbReference type="Proteomes" id="UP000463857"/>
    </source>
</evidence>
<evidence type="ECO:0000313" key="4">
    <source>
        <dbReference type="EMBL" id="QHB99644.1"/>
    </source>
</evidence>
<accession>A0A7L4YK60</accession>
<dbReference type="InterPro" id="IPR008254">
    <property type="entry name" value="Flavodoxin/NO_synth"/>
</dbReference>
<keyword evidence="4" id="KW-0560">Oxidoreductase</keyword>
<dbReference type="InterPro" id="IPR029039">
    <property type="entry name" value="Flavoprotein-like_sf"/>
</dbReference>
<dbReference type="Proteomes" id="UP000463857">
    <property type="component" value="Chromosome"/>
</dbReference>
<dbReference type="GO" id="GO:0003955">
    <property type="term" value="F:NAD(P)H dehydrogenase (quinone) activity"/>
    <property type="evidence" value="ECO:0007669"/>
    <property type="project" value="UniProtKB-EC"/>
</dbReference>